<dbReference type="InterPro" id="IPR016181">
    <property type="entry name" value="Acyl_CoA_acyltransferase"/>
</dbReference>
<protein>
    <submittedName>
        <fullName evidence="4">L-amino acid N-acyltransferase YncA</fullName>
    </submittedName>
</protein>
<feature type="domain" description="N-acetyltransferase" evidence="3">
    <location>
        <begin position="3"/>
        <end position="175"/>
    </location>
</feature>
<dbReference type="RefSeq" id="WP_114363688.1">
    <property type="nucleotide sequence ID" value="NZ_QPIX01000007.1"/>
</dbReference>
<dbReference type="CDD" id="cd04301">
    <property type="entry name" value="NAT_SF"/>
    <property type="match status" value="1"/>
</dbReference>
<dbReference type="EMBL" id="QPIX01000007">
    <property type="protein sequence ID" value="RCW23261.1"/>
    <property type="molecule type" value="Genomic_DNA"/>
</dbReference>
<dbReference type="SUPFAM" id="SSF55729">
    <property type="entry name" value="Acyl-CoA N-acyltransferases (Nat)"/>
    <property type="match status" value="1"/>
</dbReference>
<dbReference type="Proteomes" id="UP000252582">
    <property type="component" value="Unassembled WGS sequence"/>
</dbReference>
<dbReference type="AlphaFoldDB" id="A0A6I7HMH9"/>
<evidence type="ECO:0000256" key="2">
    <source>
        <dbReference type="ARBA" id="ARBA00023315"/>
    </source>
</evidence>
<evidence type="ECO:0000259" key="3">
    <source>
        <dbReference type="PROSITE" id="PS51186"/>
    </source>
</evidence>
<evidence type="ECO:0000313" key="4">
    <source>
        <dbReference type="EMBL" id="RCW23261.1"/>
    </source>
</evidence>
<dbReference type="Pfam" id="PF00583">
    <property type="entry name" value="Acetyltransf_1"/>
    <property type="match status" value="1"/>
</dbReference>
<dbReference type="PANTHER" id="PTHR43877">
    <property type="entry name" value="AMINOALKYLPHOSPHONATE N-ACETYLTRANSFERASE-RELATED-RELATED"/>
    <property type="match status" value="1"/>
</dbReference>
<comment type="caution">
    <text evidence="4">The sequence shown here is derived from an EMBL/GenBank/DDBJ whole genome shotgun (WGS) entry which is preliminary data.</text>
</comment>
<proteinExistence type="predicted"/>
<reference evidence="4 5" key="1">
    <citation type="submission" date="2018-07" db="EMBL/GenBank/DDBJ databases">
        <title>Genomic Encyclopedia of Type Strains, Phase IV (KMG-IV): sequencing the most valuable type-strain genomes for metagenomic binning, comparative biology and taxonomic classification.</title>
        <authorList>
            <person name="Goeker M."/>
        </authorList>
    </citation>
    <scope>NUCLEOTIDE SEQUENCE [LARGE SCALE GENOMIC DNA]</scope>
    <source>
        <strain evidence="4 5">DSM 25528</strain>
    </source>
</reference>
<dbReference type="Gene3D" id="3.40.630.30">
    <property type="match status" value="1"/>
</dbReference>
<dbReference type="InterPro" id="IPR000182">
    <property type="entry name" value="GNAT_dom"/>
</dbReference>
<keyword evidence="2 4" id="KW-0012">Acyltransferase</keyword>
<gene>
    <name evidence="4" type="ORF">DFR48_107131</name>
</gene>
<organism evidence="4 5">
    <name type="scientific">Ciceribacter lividus</name>
    <dbReference type="NCBI Taxonomy" id="1197950"/>
    <lineage>
        <taxon>Bacteria</taxon>
        <taxon>Pseudomonadati</taxon>
        <taxon>Pseudomonadota</taxon>
        <taxon>Alphaproteobacteria</taxon>
        <taxon>Hyphomicrobiales</taxon>
        <taxon>Rhizobiaceae</taxon>
        <taxon>Ciceribacter</taxon>
    </lineage>
</organism>
<name>A0A6I7HMH9_9HYPH</name>
<keyword evidence="5" id="KW-1185">Reference proteome</keyword>
<keyword evidence="1 4" id="KW-0808">Transferase</keyword>
<evidence type="ECO:0000256" key="1">
    <source>
        <dbReference type="ARBA" id="ARBA00022679"/>
    </source>
</evidence>
<dbReference type="PROSITE" id="PS51186">
    <property type="entry name" value="GNAT"/>
    <property type="match status" value="1"/>
</dbReference>
<accession>A0A6I7HMH9</accession>
<dbReference type="InterPro" id="IPR050832">
    <property type="entry name" value="Bact_Acetyltransf"/>
</dbReference>
<evidence type="ECO:0000313" key="5">
    <source>
        <dbReference type="Proteomes" id="UP000252582"/>
    </source>
</evidence>
<sequence length="179" mass="19329">MSTLIRLLNEEEALARVPDLCDVLCDCVDGGASVGFMAPLADADAVAYWRGVASAVGRNEVLLLVAEDAVGRVIGTVQVGFALKPNQPHRADLMKLLVHRAARGGGLSRLLMMAAEREARARGRWLLVLDTATGEPAEAIYERFGWVRSGVIPDYALFPDGRYCATTVFYKRLAPAADV</sequence>
<dbReference type="GO" id="GO:0016747">
    <property type="term" value="F:acyltransferase activity, transferring groups other than amino-acyl groups"/>
    <property type="evidence" value="ECO:0007669"/>
    <property type="project" value="InterPro"/>
</dbReference>